<evidence type="ECO:0000313" key="1">
    <source>
        <dbReference type="Proteomes" id="UP000887579"/>
    </source>
</evidence>
<reference evidence="2" key="1">
    <citation type="submission" date="2022-11" db="UniProtKB">
        <authorList>
            <consortium name="WormBaseParasite"/>
        </authorList>
    </citation>
    <scope>IDENTIFICATION</scope>
</reference>
<accession>A0AC34GAK2</accession>
<organism evidence="1 2">
    <name type="scientific">Panagrolaimus sp. ES5</name>
    <dbReference type="NCBI Taxonomy" id="591445"/>
    <lineage>
        <taxon>Eukaryota</taxon>
        <taxon>Metazoa</taxon>
        <taxon>Ecdysozoa</taxon>
        <taxon>Nematoda</taxon>
        <taxon>Chromadorea</taxon>
        <taxon>Rhabditida</taxon>
        <taxon>Tylenchina</taxon>
        <taxon>Panagrolaimomorpha</taxon>
        <taxon>Panagrolaimoidea</taxon>
        <taxon>Panagrolaimidae</taxon>
        <taxon>Panagrolaimus</taxon>
    </lineage>
</organism>
<name>A0AC34GAK2_9BILA</name>
<evidence type="ECO:0000313" key="2">
    <source>
        <dbReference type="WBParaSite" id="ES5_v2.g26699.t1"/>
    </source>
</evidence>
<protein>
    <submittedName>
        <fullName evidence="2">Chitin-binding type-2 domain-containing protein</fullName>
    </submittedName>
</protein>
<dbReference type="Proteomes" id="UP000887579">
    <property type="component" value="Unplaced"/>
</dbReference>
<dbReference type="WBParaSite" id="ES5_v2.g26699.t1">
    <property type="protein sequence ID" value="ES5_v2.g26699.t1"/>
    <property type="gene ID" value="ES5_v2.g26699"/>
</dbReference>
<proteinExistence type="predicted"/>
<sequence>VAVTPAPAWVPYSGQQQIQHPEAQRNQMPVQQHVAANPAPAWVPYPSQQQQQQSQQPAVPHPQVNYQPQPQPLIQQSANSQLQQSNVKNSYEKQILPSKIVETFCRDNNLRDGLNGAGCAPYFFICALKETTRLHCPTGLYYDEEIHECGLKTTITACGGQKLSATPAQQQAMPQGSYGTSSSSTHWQQQQPALPEFDCQQRQDGVYVLGCSSKYYICNQKKSKTLFCPPGTYFSASTELCDYKAHIVECGGIAQTISHDSQHPVLIPQKPYPRQPLHQMQGQQQQQTAASNYEIQFNSKMKNSQGESGKKLPLGAKYPPWQQLQQNPPVPQVTSSPPAVALPEDDKCKNLSSGIYGNKCSKFFFVCVEKKSFDFMCPKDQAFNLATVKCAPKTQIFACREYKSALQQPAVHKPQTQQQPQQTYVPQPQIQQTYNPHPPQQNTHSQQLPINNHVQNQPIQQQQPVVAVTPAPAWVPYSGQQ</sequence>